<dbReference type="SUPFAM" id="SSF52343">
    <property type="entry name" value="Ferredoxin reductase-like, C-terminal NADP-linked domain"/>
    <property type="match status" value="1"/>
</dbReference>
<dbReference type="AlphaFoldDB" id="A0A9R0J5G2"/>
<dbReference type="RefSeq" id="XP_021861748.1">
    <property type="nucleotide sequence ID" value="XM_022006056.2"/>
</dbReference>
<keyword evidence="10 14" id="KW-0520">NAD</keyword>
<keyword evidence="12 15" id="KW-0472">Membrane</keyword>
<dbReference type="InterPro" id="IPR039261">
    <property type="entry name" value="FNR_nucleotide-bd"/>
</dbReference>
<reference evidence="18" key="2">
    <citation type="submission" date="2025-08" db="UniProtKB">
        <authorList>
            <consortium name="RefSeq"/>
        </authorList>
    </citation>
    <scope>IDENTIFICATION</scope>
    <source>
        <tissue evidence="18">Leaf</tissue>
    </source>
</reference>
<evidence type="ECO:0000256" key="14">
    <source>
        <dbReference type="RuleBase" id="RU361226"/>
    </source>
</evidence>
<accession>A0A9R0J5G2</accession>
<keyword evidence="17" id="KW-1185">Reference proteome</keyword>
<protein>
    <recommendedName>
        <fullName evidence="14">NADH-cytochrome b5 reductase</fullName>
        <ecNumber evidence="14">1.6.2.2</ecNumber>
    </recommendedName>
</protein>
<dbReference type="EC" id="1.6.2.2" evidence="14"/>
<keyword evidence="7 13" id="KW-0274">FAD</keyword>
<feature type="transmembrane region" description="Helical" evidence="15">
    <location>
        <begin position="30"/>
        <end position="53"/>
    </location>
</feature>
<reference evidence="17" key="1">
    <citation type="journal article" date="2021" name="Nat. Commun.">
        <title>Genomic analyses provide insights into spinach domestication and the genetic basis of agronomic traits.</title>
        <authorList>
            <person name="Cai X."/>
            <person name="Sun X."/>
            <person name="Xu C."/>
            <person name="Sun H."/>
            <person name="Wang X."/>
            <person name="Ge C."/>
            <person name="Zhang Z."/>
            <person name="Wang Q."/>
            <person name="Fei Z."/>
            <person name="Jiao C."/>
            <person name="Wang Q."/>
        </authorList>
    </citation>
    <scope>NUCLEOTIDE SEQUENCE [LARGE SCALE GENOMIC DNA]</scope>
    <source>
        <strain evidence="17">cv. Varoflay</strain>
    </source>
</reference>
<dbReference type="GO" id="GO:0005741">
    <property type="term" value="C:mitochondrial outer membrane"/>
    <property type="evidence" value="ECO:0007669"/>
    <property type="project" value="UniProtKB-SubCell"/>
</dbReference>
<dbReference type="InterPro" id="IPR001433">
    <property type="entry name" value="OxRdtase_FAD/NAD-bd"/>
</dbReference>
<feature type="binding site" evidence="13">
    <location>
        <position position="183"/>
    </location>
    <ligand>
        <name>FAD</name>
        <dbReference type="ChEBI" id="CHEBI:57692"/>
    </ligand>
</feature>
<keyword evidence="8 15" id="KW-1133">Transmembrane helix</keyword>
<evidence type="ECO:0000256" key="3">
    <source>
        <dbReference type="ARBA" id="ARBA00006105"/>
    </source>
</evidence>
<dbReference type="SUPFAM" id="SSF63380">
    <property type="entry name" value="Riboflavin synthase domain-like"/>
    <property type="match status" value="1"/>
</dbReference>
<dbReference type="Pfam" id="PF00970">
    <property type="entry name" value="FAD_binding_6"/>
    <property type="match status" value="1"/>
</dbReference>
<comment type="subcellular location">
    <subcellularLocation>
        <location evidence="2">Mitochondrion outer membrane</location>
    </subcellularLocation>
</comment>
<dbReference type="PROSITE" id="PS51384">
    <property type="entry name" value="FAD_FR"/>
    <property type="match status" value="1"/>
</dbReference>
<keyword evidence="4 13" id="KW-0285">Flavoprotein</keyword>
<evidence type="ECO:0000313" key="17">
    <source>
        <dbReference type="Proteomes" id="UP000813463"/>
    </source>
</evidence>
<dbReference type="CDD" id="cd06183">
    <property type="entry name" value="cyt_b5_reduct_like"/>
    <property type="match status" value="1"/>
</dbReference>
<evidence type="ECO:0000256" key="1">
    <source>
        <dbReference type="ARBA" id="ARBA00001974"/>
    </source>
</evidence>
<evidence type="ECO:0000256" key="15">
    <source>
        <dbReference type="SAM" id="Phobius"/>
    </source>
</evidence>
<organism evidence="17 18">
    <name type="scientific">Spinacia oleracea</name>
    <name type="common">Spinach</name>
    <dbReference type="NCBI Taxonomy" id="3562"/>
    <lineage>
        <taxon>Eukaryota</taxon>
        <taxon>Viridiplantae</taxon>
        <taxon>Streptophyta</taxon>
        <taxon>Embryophyta</taxon>
        <taxon>Tracheophyta</taxon>
        <taxon>Spermatophyta</taxon>
        <taxon>Magnoliopsida</taxon>
        <taxon>eudicotyledons</taxon>
        <taxon>Gunneridae</taxon>
        <taxon>Pentapetalae</taxon>
        <taxon>Caryophyllales</taxon>
        <taxon>Chenopodiaceae</taxon>
        <taxon>Chenopodioideae</taxon>
        <taxon>Anserineae</taxon>
        <taxon>Spinacia</taxon>
    </lineage>
</organism>
<dbReference type="PRINTS" id="PR00371">
    <property type="entry name" value="FPNCR"/>
</dbReference>
<dbReference type="Pfam" id="PF00175">
    <property type="entry name" value="NAD_binding_1"/>
    <property type="match status" value="1"/>
</dbReference>
<comment type="catalytic activity">
    <reaction evidence="14">
        <text>2 Fe(III)-[cytochrome b5] + NADH = 2 Fe(II)-[cytochrome b5] + NAD(+) + H(+)</text>
        <dbReference type="Rhea" id="RHEA:46680"/>
        <dbReference type="Rhea" id="RHEA-COMP:10438"/>
        <dbReference type="Rhea" id="RHEA-COMP:10439"/>
        <dbReference type="ChEBI" id="CHEBI:15378"/>
        <dbReference type="ChEBI" id="CHEBI:29033"/>
        <dbReference type="ChEBI" id="CHEBI:29034"/>
        <dbReference type="ChEBI" id="CHEBI:57540"/>
        <dbReference type="ChEBI" id="CHEBI:57945"/>
        <dbReference type="EC" id="1.6.2.2"/>
    </reaction>
</comment>
<feature type="domain" description="FAD-binding FR-type" evidence="16">
    <location>
        <begin position="62"/>
        <end position="166"/>
    </location>
</feature>
<evidence type="ECO:0000313" key="18">
    <source>
        <dbReference type="RefSeq" id="XP_021861748.1"/>
    </source>
</evidence>
<evidence type="ECO:0000256" key="10">
    <source>
        <dbReference type="ARBA" id="ARBA00023027"/>
    </source>
</evidence>
<dbReference type="PANTHER" id="PTHR19370:SF200">
    <property type="entry name" value="NADH-CYTOCHROME B5 REDUCTASE"/>
    <property type="match status" value="1"/>
</dbReference>
<evidence type="ECO:0000256" key="11">
    <source>
        <dbReference type="ARBA" id="ARBA00023128"/>
    </source>
</evidence>
<dbReference type="InterPro" id="IPR017927">
    <property type="entry name" value="FAD-bd_FR_type"/>
</dbReference>
<keyword evidence="9 14" id="KW-0560">Oxidoreductase</keyword>
<evidence type="ECO:0000256" key="12">
    <source>
        <dbReference type="ARBA" id="ARBA00023136"/>
    </source>
</evidence>
<keyword evidence="5 15" id="KW-0812">Transmembrane</keyword>
<dbReference type="InterPro" id="IPR001834">
    <property type="entry name" value="CBR-like"/>
</dbReference>
<dbReference type="GeneID" id="110800740"/>
<evidence type="ECO:0000259" key="16">
    <source>
        <dbReference type="PROSITE" id="PS51384"/>
    </source>
</evidence>
<dbReference type="InterPro" id="IPR001709">
    <property type="entry name" value="Flavoprot_Pyr_Nucl_cyt_Rdtase"/>
</dbReference>
<evidence type="ECO:0000256" key="4">
    <source>
        <dbReference type="ARBA" id="ARBA00022630"/>
    </source>
</evidence>
<proteinExistence type="inferred from homology"/>
<keyword evidence="11" id="KW-0496">Mitochondrion</keyword>
<dbReference type="Gene3D" id="2.40.30.10">
    <property type="entry name" value="Translation factors"/>
    <property type="match status" value="1"/>
</dbReference>
<gene>
    <name evidence="18" type="primary">LOC110800740</name>
</gene>
<evidence type="ECO:0000256" key="7">
    <source>
        <dbReference type="ARBA" id="ARBA00022827"/>
    </source>
</evidence>
<dbReference type="GO" id="GO:0022900">
    <property type="term" value="P:electron transport chain"/>
    <property type="evidence" value="ECO:0000318"/>
    <property type="project" value="GO_Central"/>
</dbReference>
<dbReference type="InterPro" id="IPR017938">
    <property type="entry name" value="Riboflavin_synthase-like_b-brl"/>
</dbReference>
<evidence type="ECO:0000256" key="2">
    <source>
        <dbReference type="ARBA" id="ARBA00004294"/>
    </source>
</evidence>
<feature type="binding site" evidence="13">
    <location>
        <position position="117"/>
    </location>
    <ligand>
        <name>FAD</name>
        <dbReference type="ChEBI" id="CHEBI:57692"/>
    </ligand>
</feature>
<dbReference type="FunFam" id="2.40.30.10:FF:000032">
    <property type="entry name" value="NADH-cytochrome b5 reductase"/>
    <property type="match status" value="1"/>
</dbReference>
<comment type="similarity">
    <text evidence="3 14">Belongs to the flavoprotein pyridine nucleotide cytochrome reductase family.</text>
</comment>
<dbReference type="GO" id="GO:0016491">
    <property type="term" value="F:oxidoreductase activity"/>
    <property type="evidence" value="ECO:0000318"/>
    <property type="project" value="GO_Central"/>
</dbReference>
<dbReference type="PANTHER" id="PTHR19370">
    <property type="entry name" value="NADH-CYTOCHROME B5 REDUCTASE"/>
    <property type="match status" value="1"/>
</dbReference>
<dbReference type="InterPro" id="IPR008333">
    <property type="entry name" value="Cbr1-like_FAD-bd_dom"/>
</dbReference>
<evidence type="ECO:0000256" key="6">
    <source>
        <dbReference type="ARBA" id="ARBA00022787"/>
    </source>
</evidence>
<feature type="binding site" evidence="13">
    <location>
        <position position="132"/>
    </location>
    <ligand>
        <name>FAD</name>
        <dbReference type="ChEBI" id="CHEBI:57692"/>
    </ligand>
</feature>
<sequence>MELCCFYKMLTKFNSTYWEIMNSFKSLTEYSFSIAIALVVIAGIAIITFFGKWKPKGCLNPKKFKEFKLVKRTKVSHNTDRFRFALATPESTIGLPVGQYIRCRGKDSDGEEVVRPYTPITLDSNIGYFELLVKMYPQGRMSHHFRQMREGDFLPVIGPVGRFRYQPGQARAFGMLAGGTGITPMFQITRAIMENPKDQAKIHLIYANHTVDDILLKDDLDSFARKYPERFNIHYVVSEPPLNWDSGVGRISKEIIQKHFPKPATDVMILRCGPPGMNKAMVAYLNELGYLPETLFEF</sequence>
<feature type="binding site" evidence="13">
    <location>
        <position position="142"/>
    </location>
    <ligand>
        <name>FAD</name>
        <dbReference type="ChEBI" id="CHEBI:57692"/>
    </ligand>
</feature>
<evidence type="ECO:0000256" key="5">
    <source>
        <dbReference type="ARBA" id="ARBA00022692"/>
    </source>
</evidence>
<dbReference type="GO" id="GO:0090524">
    <property type="term" value="F:cytochrome-b5 reductase activity, acting on NADH"/>
    <property type="evidence" value="ECO:0007669"/>
    <property type="project" value="UniProtKB-EC"/>
</dbReference>
<comment type="cofactor">
    <cofactor evidence="1 13 14">
        <name>FAD</name>
        <dbReference type="ChEBI" id="CHEBI:57692"/>
    </cofactor>
</comment>
<evidence type="ECO:0000256" key="9">
    <source>
        <dbReference type="ARBA" id="ARBA00023002"/>
    </source>
</evidence>
<feature type="binding site" evidence="13">
    <location>
        <position position="116"/>
    </location>
    <ligand>
        <name>FAD</name>
        <dbReference type="ChEBI" id="CHEBI:57692"/>
    </ligand>
</feature>
<dbReference type="OrthoDB" id="432685at2759"/>
<evidence type="ECO:0000256" key="13">
    <source>
        <dbReference type="PIRSR" id="PIRSR601834-1"/>
    </source>
</evidence>
<feature type="binding site" evidence="13">
    <location>
        <position position="115"/>
    </location>
    <ligand>
        <name>FAD</name>
        <dbReference type="ChEBI" id="CHEBI:57692"/>
    </ligand>
</feature>
<dbReference type="KEGG" id="soe:110800740"/>
<dbReference type="Gene3D" id="3.40.50.80">
    <property type="entry name" value="Nucleotide-binding domain of ferredoxin-NADP reductase (FNR) module"/>
    <property type="match status" value="1"/>
</dbReference>
<dbReference type="Proteomes" id="UP000813463">
    <property type="component" value="Chromosome 4"/>
</dbReference>
<feature type="binding site" evidence="13">
    <location>
        <position position="141"/>
    </location>
    <ligand>
        <name>FAD</name>
        <dbReference type="ChEBI" id="CHEBI:57692"/>
    </ligand>
</feature>
<evidence type="ECO:0000256" key="8">
    <source>
        <dbReference type="ARBA" id="ARBA00022989"/>
    </source>
</evidence>
<dbReference type="FunFam" id="3.40.50.80:FF:000019">
    <property type="entry name" value="NADH-cytochrome b5 reductase"/>
    <property type="match status" value="1"/>
</dbReference>
<feature type="binding site" evidence="13">
    <location>
        <position position="134"/>
    </location>
    <ligand>
        <name>FAD</name>
        <dbReference type="ChEBI" id="CHEBI:57692"/>
    </ligand>
</feature>
<keyword evidence="6" id="KW-1000">Mitochondrion outer membrane</keyword>
<dbReference type="PRINTS" id="PR00406">
    <property type="entry name" value="CYTB5RDTASE"/>
</dbReference>
<name>A0A9R0J5G2_SPIOL</name>